<dbReference type="Proteomes" id="UP000003858">
    <property type="component" value="Unassembled WGS sequence"/>
</dbReference>
<gene>
    <name evidence="1" type="ORF">HMPREF9965_2029</name>
</gene>
<organism evidence="1 2">
    <name type="scientific">Streptococcus mitis bv. 2 str. SK95</name>
    <dbReference type="NCBI Taxonomy" id="1000588"/>
    <lineage>
        <taxon>Bacteria</taxon>
        <taxon>Bacillati</taxon>
        <taxon>Bacillota</taxon>
        <taxon>Bacilli</taxon>
        <taxon>Lactobacillales</taxon>
        <taxon>Streptococcaceae</taxon>
        <taxon>Streptococcus</taxon>
    </lineage>
</organism>
<comment type="caution">
    <text evidence="1">The sequence shown here is derived from an EMBL/GenBank/DDBJ whole genome shotgun (WGS) entry which is preliminary data.</text>
</comment>
<reference evidence="1 2" key="1">
    <citation type="submission" date="2011-05" db="EMBL/GenBank/DDBJ databases">
        <authorList>
            <person name="Durkin A.S."/>
            <person name="Radune D."/>
            <person name="Hostetler J."/>
            <person name="Torralba M."/>
            <person name="Gillis M."/>
            <person name="Methe B."/>
            <person name="Sutton G."/>
            <person name="Nelson K.E."/>
        </authorList>
    </citation>
    <scope>NUCLEOTIDE SEQUENCE [LARGE SCALE GENOMIC DNA]</scope>
    <source>
        <strain evidence="1 2">SK95</strain>
    </source>
</reference>
<dbReference type="EMBL" id="AFUB01000048">
    <property type="protein sequence ID" value="EGU64843.1"/>
    <property type="molecule type" value="Genomic_DNA"/>
</dbReference>
<protein>
    <submittedName>
        <fullName evidence="1">Uncharacterized protein</fullName>
    </submittedName>
</protein>
<accession>F9LY87</accession>
<evidence type="ECO:0000313" key="2">
    <source>
        <dbReference type="Proteomes" id="UP000003858"/>
    </source>
</evidence>
<evidence type="ECO:0000313" key="1">
    <source>
        <dbReference type="EMBL" id="EGU64843.1"/>
    </source>
</evidence>
<dbReference type="AlphaFoldDB" id="F9LY87"/>
<proteinExistence type="predicted"/>
<name>F9LY87_STROR</name>
<sequence>MEFVTQNESVNPKIDKALSKASSVRNQKLERTYKMSIMR</sequence>